<dbReference type="SUPFAM" id="SSF53901">
    <property type="entry name" value="Thiolase-like"/>
    <property type="match status" value="2"/>
</dbReference>
<dbReference type="GO" id="GO:0010124">
    <property type="term" value="P:phenylacetate catabolic process"/>
    <property type="evidence" value="ECO:0007669"/>
    <property type="project" value="TreeGrafter"/>
</dbReference>
<dbReference type="CDD" id="cd00751">
    <property type="entry name" value="thiolase"/>
    <property type="match status" value="1"/>
</dbReference>
<evidence type="ECO:0000256" key="6">
    <source>
        <dbReference type="ARBA" id="ARBA00023315"/>
    </source>
</evidence>
<dbReference type="PROSITE" id="PS00737">
    <property type="entry name" value="THIOLASE_2"/>
    <property type="match status" value="1"/>
</dbReference>
<feature type="active site" description="Proton acceptor" evidence="8">
    <location>
        <position position="370"/>
    </location>
</feature>
<dbReference type="InterPro" id="IPR020616">
    <property type="entry name" value="Thiolase_N"/>
</dbReference>
<evidence type="ECO:0008006" key="14">
    <source>
        <dbReference type="Google" id="ProtNLM"/>
    </source>
</evidence>
<evidence type="ECO:0000256" key="4">
    <source>
        <dbReference type="ARBA" id="ARBA00022679"/>
    </source>
</evidence>
<dbReference type="Proteomes" id="UP000288859">
    <property type="component" value="Unassembled WGS sequence"/>
</dbReference>
<dbReference type="Pfam" id="PF00108">
    <property type="entry name" value="Thiolase_N"/>
    <property type="match status" value="1"/>
</dbReference>
<dbReference type="NCBIfam" id="TIGR01930">
    <property type="entry name" value="AcCoA-C-Actrans"/>
    <property type="match status" value="1"/>
</dbReference>
<sequence>MATERLRSLVSHLSAPIVGIDAILQKNPDDVVITLAVRTPLTKSHKGGFKDTDLDYMIYALLREMLAKSNVDPLLVEDICLANVADPKATYKIRGAMLAAGFPYTSGASSVSRFCGSGLKAIQDMANQISRGDINIGIAIGGESMTTNRAKIDSFSPALEENQYVRECLQPMIQTSENLVKDFNISRRQQDEYAVESFRRAERAQKAGWFDDETVSIRTKVKDLKTVEETTVILSKDEGPRYGTTLESLSKLKSVKPDFGNTTTAGNASQVTDGAAGLLMMKRSKAWELGQPILGKFCGATVAGVPPRIMGTGPAAAIPKLLQRFGLRTEDIDIFEINEAFANMAIYCIDVLGLDYTKVNPRGGAIALGHPVGATGVRQVCTGLSEARRSKKRVLLTSMCIGSGQGMAGLFVNEQL</sequence>
<dbReference type="InterPro" id="IPR002155">
    <property type="entry name" value="Thiolase"/>
</dbReference>
<dbReference type="PIRSF" id="PIRSF000429">
    <property type="entry name" value="Ac-CoA_Ac_transf"/>
    <property type="match status" value="1"/>
</dbReference>
<comment type="cofactor">
    <cofactor evidence="1">
        <name>K(+)</name>
        <dbReference type="ChEBI" id="CHEBI:29103"/>
    </cofactor>
</comment>
<comment type="similarity">
    <text evidence="3 9">Belongs to the thiolase-like superfamily. Thiolase family.</text>
</comment>
<accession>A0A438MVR6</accession>
<organism evidence="12 13">
    <name type="scientific">Exophiala mesophila</name>
    <name type="common">Black yeast-like fungus</name>
    <dbReference type="NCBI Taxonomy" id="212818"/>
    <lineage>
        <taxon>Eukaryota</taxon>
        <taxon>Fungi</taxon>
        <taxon>Dikarya</taxon>
        <taxon>Ascomycota</taxon>
        <taxon>Pezizomycotina</taxon>
        <taxon>Eurotiomycetes</taxon>
        <taxon>Chaetothyriomycetidae</taxon>
        <taxon>Chaetothyriales</taxon>
        <taxon>Herpotrichiellaceae</taxon>
        <taxon>Exophiala</taxon>
    </lineage>
</organism>
<proteinExistence type="inferred from homology"/>
<dbReference type="InterPro" id="IPR020617">
    <property type="entry name" value="Thiolase_C"/>
</dbReference>
<dbReference type="Pfam" id="PF02803">
    <property type="entry name" value="Thiolase_C"/>
    <property type="match status" value="1"/>
</dbReference>
<evidence type="ECO:0000313" key="12">
    <source>
        <dbReference type="EMBL" id="RVX67853.1"/>
    </source>
</evidence>
<dbReference type="PROSITE" id="PS00098">
    <property type="entry name" value="THIOLASE_1"/>
    <property type="match status" value="1"/>
</dbReference>
<evidence type="ECO:0000259" key="10">
    <source>
        <dbReference type="Pfam" id="PF00108"/>
    </source>
</evidence>
<evidence type="ECO:0000313" key="13">
    <source>
        <dbReference type="Proteomes" id="UP000288859"/>
    </source>
</evidence>
<dbReference type="GO" id="GO:0003988">
    <property type="term" value="F:acetyl-CoA C-acyltransferase activity"/>
    <property type="evidence" value="ECO:0007669"/>
    <property type="project" value="UniProtKB-EC"/>
</dbReference>
<evidence type="ECO:0000256" key="1">
    <source>
        <dbReference type="ARBA" id="ARBA00001958"/>
    </source>
</evidence>
<dbReference type="Gene3D" id="3.40.47.10">
    <property type="match status" value="2"/>
</dbReference>
<keyword evidence="4 9" id="KW-0808">Transferase</keyword>
<dbReference type="PANTHER" id="PTHR43853">
    <property type="entry name" value="3-KETOACYL-COA THIOLASE, PEROXISOMAL"/>
    <property type="match status" value="1"/>
</dbReference>
<dbReference type="GO" id="GO:0006635">
    <property type="term" value="P:fatty acid beta-oxidation"/>
    <property type="evidence" value="ECO:0007669"/>
    <property type="project" value="TreeGrafter"/>
</dbReference>
<dbReference type="PANTHER" id="PTHR43853:SF10">
    <property type="entry name" value="ACETYL-COA C-ACETYLTRANSFERASE"/>
    <property type="match status" value="1"/>
</dbReference>
<evidence type="ECO:0000256" key="2">
    <source>
        <dbReference type="ARBA" id="ARBA00004872"/>
    </source>
</evidence>
<protein>
    <recommendedName>
        <fullName evidence="14">3-ketoacyl-CoA thiolase, peroxisomal</fullName>
    </recommendedName>
</protein>
<reference evidence="12 13" key="1">
    <citation type="submission" date="2017-03" db="EMBL/GenBank/DDBJ databases">
        <title>Genomes of endolithic fungi from Antarctica.</title>
        <authorList>
            <person name="Coleine C."/>
            <person name="Masonjones S."/>
            <person name="Stajich J.E."/>
        </authorList>
    </citation>
    <scope>NUCLEOTIDE SEQUENCE [LARGE SCALE GENOMIC DNA]</scope>
    <source>
        <strain evidence="12 13">CCFEE 6314</strain>
    </source>
</reference>
<dbReference type="InterPro" id="IPR016039">
    <property type="entry name" value="Thiolase-like"/>
</dbReference>
<keyword evidence="5" id="KW-0630">Potassium</keyword>
<dbReference type="OrthoDB" id="5404651at2759"/>
<evidence type="ECO:0000259" key="11">
    <source>
        <dbReference type="Pfam" id="PF02803"/>
    </source>
</evidence>
<dbReference type="InterPro" id="IPR020613">
    <property type="entry name" value="Thiolase_CS"/>
</dbReference>
<evidence type="ECO:0000256" key="3">
    <source>
        <dbReference type="ARBA" id="ARBA00010982"/>
    </source>
</evidence>
<evidence type="ECO:0000256" key="7">
    <source>
        <dbReference type="ARBA" id="ARBA00047605"/>
    </source>
</evidence>
<dbReference type="InterPro" id="IPR050215">
    <property type="entry name" value="Thiolase-like_sf_Thiolase"/>
</dbReference>
<dbReference type="GO" id="GO:0005777">
    <property type="term" value="C:peroxisome"/>
    <property type="evidence" value="ECO:0007669"/>
    <property type="project" value="TreeGrafter"/>
</dbReference>
<name>A0A438MVR6_EXOME</name>
<comment type="catalytic activity">
    <reaction evidence="7">
        <text>an acyl-CoA + acetyl-CoA = a 3-oxoacyl-CoA + CoA</text>
        <dbReference type="Rhea" id="RHEA:21564"/>
        <dbReference type="ChEBI" id="CHEBI:57287"/>
        <dbReference type="ChEBI" id="CHEBI:57288"/>
        <dbReference type="ChEBI" id="CHEBI:58342"/>
        <dbReference type="ChEBI" id="CHEBI:90726"/>
        <dbReference type="EC" id="2.3.1.16"/>
    </reaction>
</comment>
<gene>
    <name evidence="12" type="ORF">B0A52_07781</name>
</gene>
<keyword evidence="6 9" id="KW-0012">Acyltransferase</keyword>
<dbReference type="InterPro" id="IPR020615">
    <property type="entry name" value="Thiolase_acyl_enz_int_AS"/>
</dbReference>
<dbReference type="VEuPathDB" id="FungiDB:PV10_00934"/>
<feature type="domain" description="Thiolase C-terminal" evidence="11">
    <location>
        <begin position="293"/>
        <end position="411"/>
    </location>
</feature>
<evidence type="ECO:0000256" key="9">
    <source>
        <dbReference type="RuleBase" id="RU003557"/>
    </source>
</evidence>
<comment type="caution">
    <text evidence="12">The sequence shown here is derived from an EMBL/GenBank/DDBJ whole genome shotgun (WGS) entry which is preliminary data.</text>
</comment>
<feature type="active site" description="Proton acceptor" evidence="8">
    <location>
        <position position="400"/>
    </location>
</feature>
<comment type="pathway">
    <text evidence="2">Lipid metabolism; fatty acid metabolism.</text>
</comment>
<feature type="domain" description="Thiolase N-terminal" evidence="10">
    <location>
        <begin position="31"/>
        <end position="284"/>
    </location>
</feature>
<dbReference type="AlphaFoldDB" id="A0A438MVR6"/>
<evidence type="ECO:0000256" key="8">
    <source>
        <dbReference type="PIRSR" id="PIRSR000429-1"/>
    </source>
</evidence>
<feature type="active site" description="Acyl-thioester intermediate" evidence="8">
    <location>
        <position position="115"/>
    </location>
</feature>
<dbReference type="EMBL" id="NAJM01000044">
    <property type="protein sequence ID" value="RVX67853.1"/>
    <property type="molecule type" value="Genomic_DNA"/>
</dbReference>
<evidence type="ECO:0000256" key="5">
    <source>
        <dbReference type="ARBA" id="ARBA00022958"/>
    </source>
</evidence>